<comment type="similarity">
    <text evidence="1">Belongs to the NAD(P)H dehydrogenase (quinone) family.</text>
</comment>
<name>A0ABV7WDY9_9MICO</name>
<dbReference type="EC" id="1.-.-.-" evidence="5"/>
<dbReference type="EC" id="1.6.99.-" evidence="5"/>
<dbReference type="InterPro" id="IPR029039">
    <property type="entry name" value="Flavoprotein-like_sf"/>
</dbReference>
<dbReference type="Pfam" id="PF02525">
    <property type="entry name" value="Flavodoxin_2"/>
    <property type="match status" value="1"/>
</dbReference>
<dbReference type="SUPFAM" id="SSF52218">
    <property type="entry name" value="Flavoproteins"/>
    <property type="match status" value="1"/>
</dbReference>
<comment type="caution">
    <text evidence="5">The sequence shown here is derived from an EMBL/GenBank/DDBJ whole genome shotgun (WGS) entry which is preliminary data.</text>
</comment>
<evidence type="ECO:0000256" key="2">
    <source>
        <dbReference type="ARBA" id="ARBA00023002"/>
    </source>
</evidence>
<feature type="compositionally biased region" description="Low complexity" evidence="3">
    <location>
        <begin position="204"/>
        <end position="217"/>
    </location>
</feature>
<accession>A0ABV7WDY9</accession>
<reference evidence="6" key="1">
    <citation type="journal article" date="2019" name="Int. J. Syst. Evol. Microbiol.">
        <title>The Global Catalogue of Microorganisms (GCM) 10K type strain sequencing project: providing services to taxonomists for standard genome sequencing and annotation.</title>
        <authorList>
            <consortium name="The Broad Institute Genomics Platform"/>
            <consortium name="The Broad Institute Genome Sequencing Center for Infectious Disease"/>
            <person name="Wu L."/>
            <person name="Ma J."/>
        </authorList>
    </citation>
    <scope>NUCLEOTIDE SEQUENCE [LARGE SCALE GENOMIC DNA]</scope>
    <source>
        <strain evidence="6">NCAIM B.02333</strain>
    </source>
</reference>
<feature type="domain" description="Flavodoxin-like fold" evidence="4">
    <location>
        <begin position="12"/>
        <end position="194"/>
    </location>
</feature>
<organism evidence="5 6">
    <name type="scientific">Aquipuribacter hungaricus</name>
    <dbReference type="NCBI Taxonomy" id="545624"/>
    <lineage>
        <taxon>Bacteria</taxon>
        <taxon>Bacillati</taxon>
        <taxon>Actinomycetota</taxon>
        <taxon>Actinomycetes</taxon>
        <taxon>Micrococcales</taxon>
        <taxon>Intrasporangiaceae</taxon>
        <taxon>Aquipuribacter</taxon>
    </lineage>
</organism>
<dbReference type="InterPro" id="IPR003680">
    <property type="entry name" value="Flavodoxin_fold"/>
</dbReference>
<proteinExistence type="inferred from homology"/>
<dbReference type="EMBL" id="JBHRWW010000003">
    <property type="protein sequence ID" value="MFC3688010.1"/>
    <property type="molecule type" value="Genomic_DNA"/>
</dbReference>
<keyword evidence="6" id="KW-1185">Reference proteome</keyword>
<evidence type="ECO:0000256" key="1">
    <source>
        <dbReference type="ARBA" id="ARBA00006252"/>
    </source>
</evidence>
<evidence type="ECO:0000313" key="5">
    <source>
        <dbReference type="EMBL" id="MFC3688010.1"/>
    </source>
</evidence>
<dbReference type="RefSeq" id="WP_340294556.1">
    <property type="nucleotide sequence ID" value="NZ_JBBEOI010000167.1"/>
</dbReference>
<keyword evidence="2 5" id="KW-0560">Oxidoreductase</keyword>
<dbReference type="Gene3D" id="3.40.50.360">
    <property type="match status" value="1"/>
</dbReference>
<dbReference type="Proteomes" id="UP001595685">
    <property type="component" value="Unassembled WGS sequence"/>
</dbReference>
<gene>
    <name evidence="5" type="ORF">ACFOLH_06605</name>
</gene>
<dbReference type="PANTHER" id="PTHR10204:SF34">
    <property type="entry name" value="NAD(P)H DEHYDROGENASE [QUINONE] 1 ISOFORM 1"/>
    <property type="match status" value="1"/>
</dbReference>
<evidence type="ECO:0000313" key="6">
    <source>
        <dbReference type="Proteomes" id="UP001595685"/>
    </source>
</evidence>
<protein>
    <submittedName>
        <fullName evidence="5">NAD(P)H-dependent oxidoreductase</fullName>
        <ecNumber evidence="5">1.-.-.-</ecNumber>
        <ecNumber evidence="5">1.6.99.-</ecNumber>
    </submittedName>
</protein>
<dbReference type="InterPro" id="IPR051545">
    <property type="entry name" value="NAD(P)H_dehydrogenase_qn"/>
</dbReference>
<sequence>MTRSTDATPGGTLVLTAHPDSTSLTHHAARRLRDLLGPDDVTVAHLAQEGFDPRWTLADRRAYLGQATPGPDVLAEHRRVDQADHLVLVFPVQWWSLPALLKGWVDRVLVAGWAFDLDEDGTVVPRLQRLTVHLLPLSGTSAGSFDRHGYTRSFRTQLEQGVVGYCGARAGVTAFVHDSESGDREAVAAAVDRAAGSIATSITGTATSTSSAGTTGAPVVAQEG</sequence>
<evidence type="ECO:0000259" key="4">
    <source>
        <dbReference type="Pfam" id="PF02525"/>
    </source>
</evidence>
<dbReference type="PANTHER" id="PTHR10204">
    <property type="entry name" value="NAD P H OXIDOREDUCTASE-RELATED"/>
    <property type="match status" value="1"/>
</dbReference>
<feature type="region of interest" description="Disordered" evidence="3">
    <location>
        <begin position="204"/>
        <end position="224"/>
    </location>
</feature>
<evidence type="ECO:0000256" key="3">
    <source>
        <dbReference type="SAM" id="MobiDB-lite"/>
    </source>
</evidence>
<dbReference type="GO" id="GO:0016491">
    <property type="term" value="F:oxidoreductase activity"/>
    <property type="evidence" value="ECO:0007669"/>
    <property type="project" value="UniProtKB-KW"/>
</dbReference>